<dbReference type="Gene3D" id="2.60.40.10">
    <property type="entry name" value="Immunoglobulins"/>
    <property type="match status" value="4"/>
</dbReference>
<reference evidence="3 4" key="1">
    <citation type="submission" date="2016-10" db="EMBL/GenBank/DDBJ databases">
        <authorList>
            <person name="de Groot N.N."/>
        </authorList>
    </citation>
    <scope>NUCLEOTIDE SEQUENCE [LARGE SCALE GENOMIC DNA]</scope>
    <source>
        <strain evidence="3 4">DSM 25947</strain>
    </source>
</reference>
<dbReference type="PANTHER" id="PTHR24273:SF32">
    <property type="entry name" value="HYALIN"/>
    <property type="match status" value="1"/>
</dbReference>
<dbReference type="Pfam" id="PF02494">
    <property type="entry name" value="HYR"/>
    <property type="match status" value="4"/>
</dbReference>
<dbReference type="InterPro" id="IPR025667">
    <property type="entry name" value="SprB_repeat"/>
</dbReference>
<name>A0A1I0D2W2_9BACT</name>
<dbReference type="Gene3D" id="2.60.120.260">
    <property type="entry name" value="Galactose-binding domain-like"/>
    <property type="match status" value="1"/>
</dbReference>
<feature type="domain" description="HYR" evidence="2">
    <location>
        <begin position="3089"/>
        <end position="3183"/>
    </location>
</feature>
<protein>
    <submittedName>
        <fullName evidence="3">SprB repeat-containing protein</fullName>
    </submittedName>
</protein>
<evidence type="ECO:0000259" key="2">
    <source>
        <dbReference type="PROSITE" id="PS50825"/>
    </source>
</evidence>
<feature type="domain" description="HYR" evidence="2">
    <location>
        <begin position="1182"/>
        <end position="1271"/>
    </location>
</feature>
<dbReference type="InterPro" id="IPR013783">
    <property type="entry name" value="Ig-like_fold"/>
</dbReference>
<dbReference type="Pfam" id="PF13573">
    <property type="entry name" value="SprB"/>
    <property type="match status" value="2"/>
</dbReference>
<dbReference type="InterPro" id="IPR003410">
    <property type="entry name" value="HYR_dom"/>
</dbReference>
<sequence>MEIDSAECVNAIVVSKPVTSNLLASEALSSAHFPYKQSNNFVLASLCNTLPEMLETANNNAVDANTSQRNSAVPLAMPDQDTAAFVYPKNTFVTTDLNSCDALVTSGLSLPDPENIISTLRWQMEGATNAQSPGSGVNQLSSYVFNKGTTRITYQGTTRNNNPIYCTFTLTVRDNQAPRLVFSPGNITVSNSTGKCYARVNWTEPIVTDNCVATENLISKSNYKPGDEFPVGETNVEYRISDGLNETIHSFLVTVVDREAPELTAPETIVVVCGEEVEDAFTSWKQFEQAGGKVSDNCAVDFESFRYVRQIASAIRCPYTITRTYSIADVSGNVTEVKHVIKVLGESMVSETKEKAEESQLLLKAGAVNQAEIAFLKTDVTCKGGNDGTVKLIVSGTSGALSYVWLTSNGNGIVQGRKDQTTLSDGEYTVRIFEDGDLLLEFDFSILVSDNEAPHITAPENITLDCGQTIPAAYSIWSEFANAGGAVWDNCRIYYSSFRLASESKSNPDCPYTLTRTYEITDINGNRGYAEHLITVEAGEVVLKSGAGTAGTITARATGDWNLASTWDCNCVPDFEDDVIIPSGFTVTVDAAAECNNITIETGGTLDHSGATTLQVYGNWTNNGIYSSGSGTIEFTGSADAVIGGSSTTSFNNFILNKGSDVSSSLEINSVGAVSLGSYTFSSGLLVLSTGSYTLSDAFDLPQKGGIHVNGATLNTGDFTIGNQGLIQVSSGTANFGNSAGNSIETSTDGAFIVSGGTVNIAGRLHNSAGGTLATGIPSGINISGGTINLATVGNGLSSTGALNVTQQGAFDFAAGTINIIHANSTSGTAIDLGIAEVSGDGTKAITNGVFHFGDGTANTYQIISAIDLPNITTANNAELEITRTISTNGTYSFILADGAGNEIPVEITISATSYSSNASIKVTTTDGKFADNLSSSNYLSRYWTVELTGITYPVYNISADYRPADIVGTESEIKAGAWNETGWIKGDVAEGNTVTFNGLTGDLNISGITADDPTVIAGAVQNTVCTGDAINLTSNPTGDAPFTYAWTGPNSFSSTDQNPTRSNATTADAGDYKVIATDGNGFIANATVTITVNTPPTFTTCQTTDILANTIVGTCAANVNYTVAATGTPAPDLTYSFSGETIGSGNGTGSGSSFNLGTTTVTVTAINVCGSVDCSFDITVTDNENPTISCVANRSKDSDAGTCNYTVVGTEFDPTATGDNCGIASVLNDFNSGSTLAGAVFPLGTTTVVWTITDNASNTATCTFDVTVVDDQDPVITCPTVLASYDTDAGECYSTQSFVATATDNCSVSDIKYYIGATEITFPYQFPVGTTTVRAEATDTNSRTIDCTFDVAVVDDQDPVITCPTVLASYDTDAGECYSTQSFVATATDNCSVSDIKYYIGATEITFPYQFPVGTTTVRAEATDTNSRTIDCTFDVTVIDDQDPTPICKPLTIQLDATGNASITTSDIDNGSTDNCTEEANLVFALDKTDFTCDDVGSNTVTLTVTDEHGNSNTCFATVEIVDDINPTASCREITIQLNSSGTAVIAASDIDYGSSDNCSIKSVTIDKTIFSCEDVGTNTVTLTVTDASGNSSTCEGTVTVEDKTKPIAICKNFTVQLDETGNASITAADIDNGSYDACGIASRDLDRYDFTCADLGTNAVTLTVTDNNGNPSSCPAVVTVTDNLPPTASAGGSATICIDETHTVSGANANNGTIEWTHDGNGTLTNSNSLSPSYTSVLADAGNTVTLTLTVTGNNACGNNTATASYLVDVNPVATVNPIAAMEYCEGETTPAVALSSNLGAAVTFNITGGQDIGLFNKNNVTEIPSFTANAGTRIVTITPVYNGCPGEPLNVEITVNPTPSVSASPLFQTICSGEETAILLGSNLAGSTFNWTATVDPAGSVSGVADGVNESTNTITQTLVNNTFSEATVTYRIYAENGDCPGAAMDIVVKVKPGLTAGIEKDTIVCQEDQEPNITFTVNGGTAPYIFTYTINDGANQDVELNAGNTIDVPVPTDTDGDFTYKLVSVYEAGGCTHLFNETATVTVSPKPYLSSTLTPTGVCSNNAFAYTPASATTGTTFSWSRAAIAGIDNPAETGTDAIDEYLINTTKAPIPVVYTYTLEADGCTNTQDVVVMVTPAPSLTSTLNPDGVCSESLFSYTPTSDVSETTFPWTRAAVAGISNPAASGTGDINEVLVNTTDNPVAVTYEYTLTSNDCVNPATYPVVVVVTPAPEVTASVDVNCVCPGGTFNLYSSSDISGGTPLPGTLLSEDFNGSASGWRTTNNSSGGDPAAAAWTLRPEGYRYSAYWGEVRFSSNDDSQFYLSNSDDQEWWSDYTRTTLESPAFSTVGYNSLELDFYHYYEDNGGDYANIEVSTDGANWTQVQQFNSDRGSSTNFRHETIDLTAYIGQPTLYIRFRYYATYDYFWAIDNVTVTGTSTGTAVDVSWESIPAGFTSNVANPTNVTITDTTQFVVTYVDPDTNCPGRDTVFVDICETPDPVIAPDYCAYEGRVLLTAYGGADGASYSWVDSNGDVVGTDKELIVDIVDVYTLTITNPNGCSATTQLTVSNELIINGDFEAGNTGFSSDYGFVEPYLNNPPSDAPRDGTPWSSLWPEGLYGVGTNARHYHTNFWGRQDHTSGSGYFMIVNGNVNAGTPIWEQTVNVQPNTNYYFSAWAMSLNSAGNDAVLQFEVNGVLVGSLARLNRGVGDNSNNGWVRFYSEPNWNSGNVSGPITVRIRNVEPAAGGNDFALDDISFGTFDPFPLEIDVAFDDVCEGDTLFLYSNSQYGKEPITYSWTGPNGWTSNEPNPFIPNFSSANAGKYKLEALDGYGCEILPDSTTVPFNEAPIANAGPDDFVCTANPVVNLNGTIGGSATSGYWTGSGGTFNPDANTLNATYTLSQAEIDAGIAELILSTDDPTGVCEAHKDTLYITIHNSLEITTSSTIPDCHGWATGTATATVSVTTVEPYTYLWSDGQTTPIANNLSAGTYTVTVTDANGCTASEEVIVDEPDLFVISKISPIIAAPSCYGANDGSATMEVTGGTPPYTFIWDAATGDQRTATASNLAAGTYTVLVTDANGCSAATFTATIPNPPPPTLNCPDDVEDFVDPASCAITFSNIEEPLMDGFCTTTLTYELSGATTGSGTGSVNGQVDFNVGLTTVKYKIEDTAGNKDSCTFTVLAKHLELDPTVYSCPPATVNAGAPDTYVCYKTVALDKVELDDQCNEIESIWHDSPYSSDPSDASGDYPVGTTNFSWYIRDVSGNIKTCDVTVIVDDLGPQITCPADVSEEIAANECSKTGVTIDPPEYRDNCPNAELSYVLSGATTGSGMGVVPSYQVFNIGVTTVTYTVTDVNNNTAECSFTVTIERLSIPPAVIICPDSPDPVTAVAGTCFAPVTVDAPVINDPCATTNYTIINDFNHTDDASDSYPVGTTTVNWTITDNSGKTYTCVQEVIVEDLPPTIDCPDDYTFFADENVDYKDNVTLDDPTYADNCPDPIVEWTRVEPDGTTTQSGSTGINFIPNPGRYYVGVTTITYKITDSSGLTDDCSFTVTVTGPPDITCPPVYETTTDPGVCTATRSSDDYGLPTLDEGVQPITWIWTIYNPDGTVGATNSATPFVGSAANPGPPAIPDYPFETGTSTIHWYVKNISGFDECSYEVIVTDKEPPTLDADPYEDCVDPLHWAVYNPSNPNPVFNHTDPNLEKFPVDYRTLYAEDTSLDLTSLKDNCCDSTEMTIHWRIEFSDTPDPNDGTSISHDAISGTGQPSTYVHPTTDVPTDIYLWGDGVTFQPVEHRIYYWVIDCNGNQSETVEKTITILPRPQIIKMNY</sequence>
<feature type="domain" description="HYR" evidence="2">
    <location>
        <begin position="173"/>
        <end position="258"/>
    </location>
</feature>
<evidence type="ECO:0000256" key="1">
    <source>
        <dbReference type="ARBA" id="ARBA00022737"/>
    </source>
</evidence>
<dbReference type="SUPFAM" id="SSF49299">
    <property type="entry name" value="PKD domain"/>
    <property type="match status" value="1"/>
</dbReference>
<proteinExistence type="predicted"/>
<feature type="domain" description="HYR" evidence="2">
    <location>
        <begin position="3454"/>
        <end position="3554"/>
    </location>
</feature>
<feature type="domain" description="HYR" evidence="2">
    <location>
        <begin position="3273"/>
        <end position="3367"/>
    </location>
</feature>
<evidence type="ECO:0000313" key="4">
    <source>
        <dbReference type="Proteomes" id="UP000181981"/>
    </source>
</evidence>
<dbReference type="InterPro" id="IPR035986">
    <property type="entry name" value="PKD_dom_sf"/>
</dbReference>
<organism evidence="3 4">
    <name type="scientific">Draconibacterium orientale</name>
    <dbReference type="NCBI Taxonomy" id="1168034"/>
    <lineage>
        <taxon>Bacteria</taxon>
        <taxon>Pseudomonadati</taxon>
        <taxon>Bacteroidota</taxon>
        <taxon>Bacteroidia</taxon>
        <taxon>Marinilabiliales</taxon>
        <taxon>Prolixibacteraceae</taxon>
        <taxon>Draconibacterium</taxon>
    </lineage>
</organism>
<dbReference type="EMBL" id="FOHT01000009">
    <property type="protein sequence ID" value="SET26511.1"/>
    <property type="molecule type" value="Genomic_DNA"/>
</dbReference>
<dbReference type="InterPro" id="IPR045828">
    <property type="entry name" value="PKD_Bacteroidetes"/>
</dbReference>
<accession>A0A1I0D2W2</accession>
<gene>
    <name evidence="3" type="ORF">SAMN05444285_10923</name>
</gene>
<keyword evidence="1" id="KW-0677">Repeat</keyword>
<dbReference type="Proteomes" id="UP000181981">
    <property type="component" value="Unassembled WGS sequence"/>
</dbReference>
<dbReference type="Gene3D" id="2.60.40.740">
    <property type="match status" value="2"/>
</dbReference>
<dbReference type="PANTHER" id="PTHR24273">
    <property type="entry name" value="FI04643P-RELATED"/>
    <property type="match status" value="1"/>
</dbReference>
<feature type="domain" description="HYR" evidence="2">
    <location>
        <begin position="1355"/>
        <end position="1441"/>
    </location>
</feature>
<evidence type="ECO:0000313" key="3">
    <source>
        <dbReference type="EMBL" id="SET26511.1"/>
    </source>
</evidence>
<dbReference type="Pfam" id="PF19406">
    <property type="entry name" value="PKD_5"/>
    <property type="match status" value="3"/>
</dbReference>
<dbReference type="OrthoDB" id="1091850at2"/>
<dbReference type="PROSITE" id="PS50825">
    <property type="entry name" value="HYR"/>
    <property type="match status" value="6"/>
</dbReference>